<dbReference type="RefSeq" id="WP_271340900.1">
    <property type="nucleotide sequence ID" value="NZ_JAQKAB010000006.1"/>
</dbReference>
<evidence type="ECO:0000313" key="2">
    <source>
        <dbReference type="Proteomes" id="UP001211894"/>
    </source>
</evidence>
<dbReference type="InterPro" id="IPR015001">
    <property type="entry name" value="DUF1850"/>
</dbReference>
<protein>
    <submittedName>
        <fullName evidence="1">DUF1850 domain-containing protein</fullName>
    </submittedName>
</protein>
<gene>
    <name evidence="1" type="ORF">PJ311_10525</name>
</gene>
<dbReference type="EMBL" id="JAQKAB010000006">
    <property type="protein sequence ID" value="MDA7027043.1"/>
    <property type="molecule type" value="Genomic_DNA"/>
</dbReference>
<reference evidence="1 2" key="1">
    <citation type="submission" date="2023-01" db="EMBL/GenBank/DDBJ databases">
        <title>Bacillus changyiensis sp. nov., isolated from a coastal deposit.</title>
        <authorList>
            <person name="Xiao G."/>
            <person name="Lai Q."/>
            <person name="Hu Z."/>
            <person name="Shao Z."/>
        </authorList>
    </citation>
    <scope>NUCLEOTIDE SEQUENCE [LARGE SCALE GENOMIC DNA]</scope>
    <source>
        <strain evidence="1 2">CLL-7-23</strain>
    </source>
</reference>
<sequence length="172" mass="19733">MKKYRLIIMLSFLVTILTLLFLSLIPSQKAVVFTKEDSGEIVAYLPLQEKQSFEIIYTHSIHKTKVIETYVCKQQKLKQIALTYHDPAVGMPANAGPGEKLVIKDGIYTISNMKRTFPFIDMRIGRVRANHRIGYVGKVYQLKRFFRPGSWVRMSVQSLNKVQQLKGVKING</sequence>
<dbReference type="Proteomes" id="UP001211894">
    <property type="component" value="Unassembled WGS sequence"/>
</dbReference>
<proteinExistence type="predicted"/>
<name>A0ABT4X444_9BACI</name>
<dbReference type="Pfam" id="PF08905">
    <property type="entry name" value="DUF1850"/>
    <property type="match status" value="1"/>
</dbReference>
<keyword evidence="2" id="KW-1185">Reference proteome</keyword>
<evidence type="ECO:0000313" key="1">
    <source>
        <dbReference type="EMBL" id="MDA7027043.1"/>
    </source>
</evidence>
<accession>A0ABT4X444</accession>
<comment type="caution">
    <text evidence="1">The sequence shown here is derived from an EMBL/GenBank/DDBJ whole genome shotgun (WGS) entry which is preliminary data.</text>
</comment>
<organism evidence="1 2">
    <name type="scientific">Bacillus changyiensis</name>
    <dbReference type="NCBI Taxonomy" id="3004103"/>
    <lineage>
        <taxon>Bacteria</taxon>
        <taxon>Bacillati</taxon>
        <taxon>Bacillota</taxon>
        <taxon>Bacilli</taxon>
        <taxon>Bacillales</taxon>
        <taxon>Bacillaceae</taxon>
        <taxon>Bacillus</taxon>
    </lineage>
</organism>